<evidence type="ECO:0000313" key="3">
    <source>
        <dbReference type="EMBL" id="GGB42634.1"/>
    </source>
</evidence>
<reference evidence="3" key="2">
    <citation type="submission" date="2020-09" db="EMBL/GenBank/DDBJ databases">
        <authorList>
            <person name="Sun Q."/>
            <person name="Zhou Y."/>
        </authorList>
    </citation>
    <scope>NUCLEOTIDE SEQUENCE</scope>
    <source>
        <strain evidence="3">CGMCC 1.15454</strain>
    </source>
</reference>
<evidence type="ECO:0000256" key="1">
    <source>
        <dbReference type="SAM" id="Phobius"/>
    </source>
</evidence>
<feature type="transmembrane region" description="Helical" evidence="1">
    <location>
        <begin position="44"/>
        <end position="68"/>
    </location>
</feature>
<feature type="transmembrane region" description="Helical" evidence="1">
    <location>
        <begin position="102"/>
        <end position="121"/>
    </location>
</feature>
<sequence>MIAFKYIAANQLSKLKEFAILYILGLMPISLFIGLIFLDRYYHTLTIQFSTFSTTLVASLAILTLIGISVWSKTWVAIILPIIMYLPGVLLGFTTLQETTKLWVDWLAIVIGAGGYVWISFKKANKA</sequence>
<dbReference type="AlphaFoldDB" id="A0A9W5TXA7"/>
<gene>
    <name evidence="3" type="ORF">GCM10011409_20260</name>
</gene>
<dbReference type="Pfam" id="PF08006">
    <property type="entry name" value="HAAS_TM"/>
    <property type="match status" value="1"/>
</dbReference>
<dbReference type="InterPro" id="IPR012963">
    <property type="entry name" value="HAAS_TM"/>
</dbReference>
<protein>
    <recommendedName>
        <fullName evidence="2">HAAS transmembrane region domain-containing protein</fullName>
    </recommendedName>
</protein>
<evidence type="ECO:0000259" key="2">
    <source>
        <dbReference type="Pfam" id="PF08006"/>
    </source>
</evidence>
<name>A0A9W5TXA7_9BACI</name>
<keyword evidence="4" id="KW-1185">Reference proteome</keyword>
<reference evidence="3" key="1">
    <citation type="journal article" date="2014" name="Int. J. Syst. Evol. Microbiol.">
        <title>Complete genome sequence of Corynebacterium casei LMG S-19264T (=DSM 44701T), isolated from a smear-ripened cheese.</title>
        <authorList>
            <consortium name="US DOE Joint Genome Institute (JGI-PGF)"/>
            <person name="Walter F."/>
            <person name="Albersmeier A."/>
            <person name="Kalinowski J."/>
            <person name="Ruckert C."/>
        </authorList>
    </citation>
    <scope>NUCLEOTIDE SEQUENCE</scope>
    <source>
        <strain evidence="3">CGMCC 1.15454</strain>
    </source>
</reference>
<keyword evidence="1" id="KW-1133">Transmembrane helix</keyword>
<proteinExistence type="predicted"/>
<organism evidence="3 4">
    <name type="scientific">Lentibacillus populi</name>
    <dbReference type="NCBI Taxonomy" id="1827502"/>
    <lineage>
        <taxon>Bacteria</taxon>
        <taxon>Bacillati</taxon>
        <taxon>Bacillota</taxon>
        <taxon>Bacilli</taxon>
        <taxon>Bacillales</taxon>
        <taxon>Bacillaceae</taxon>
        <taxon>Lentibacillus</taxon>
    </lineage>
</organism>
<dbReference type="Proteomes" id="UP000621492">
    <property type="component" value="Unassembled WGS sequence"/>
</dbReference>
<evidence type="ECO:0000313" key="4">
    <source>
        <dbReference type="Proteomes" id="UP000621492"/>
    </source>
</evidence>
<keyword evidence="1" id="KW-0472">Membrane</keyword>
<dbReference type="RefSeq" id="WP_088051261.1">
    <property type="nucleotide sequence ID" value="NZ_BMJD01000013.1"/>
</dbReference>
<keyword evidence="1" id="KW-0812">Transmembrane</keyword>
<feature type="transmembrane region" description="Helical" evidence="1">
    <location>
        <begin position="75"/>
        <end position="96"/>
    </location>
</feature>
<comment type="caution">
    <text evidence="3">The sequence shown here is derived from an EMBL/GenBank/DDBJ whole genome shotgun (WGS) entry which is preliminary data.</text>
</comment>
<accession>A0A9W5TXA7</accession>
<dbReference type="EMBL" id="BMJD01000013">
    <property type="protein sequence ID" value="GGB42634.1"/>
    <property type="molecule type" value="Genomic_DNA"/>
</dbReference>
<feature type="domain" description="HAAS transmembrane region" evidence="2">
    <location>
        <begin position="2"/>
        <end position="83"/>
    </location>
</feature>
<feature type="transmembrane region" description="Helical" evidence="1">
    <location>
        <begin position="20"/>
        <end position="38"/>
    </location>
</feature>